<gene>
    <name evidence="1" type="ORF">F0361_12090</name>
</gene>
<dbReference type="EMBL" id="VUOE01000002">
    <property type="protein sequence ID" value="KAA2216728.1"/>
    <property type="molecule type" value="Genomic_DNA"/>
</dbReference>
<protein>
    <submittedName>
        <fullName evidence="1">Uncharacterized protein</fullName>
    </submittedName>
</protein>
<accession>A0A5B2TS57</accession>
<dbReference type="AlphaFoldDB" id="A0A5B2TS57"/>
<evidence type="ECO:0000313" key="2">
    <source>
        <dbReference type="Proteomes" id="UP000323188"/>
    </source>
</evidence>
<evidence type="ECO:0000313" key="1">
    <source>
        <dbReference type="EMBL" id="KAA2216728.1"/>
    </source>
</evidence>
<reference evidence="1 2" key="1">
    <citation type="submission" date="2019-09" db="EMBL/GenBank/DDBJ databases">
        <authorList>
            <person name="Khan S.A."/>
            <person name="Jeon C.O."/>
            <person name="Chun B.H."/>
            <person name="Jeong S.E."/>
        </authorList>
    </citation>
    <scope>NUCLEOTIDE SEQUENCE [LARGE SCALE GENOMIC DNA]</scope>
    <source>
        <strain evidence="1 2">KCTC 42508</strain>
    </source>
</reference>
<proteinExistence type="predicted"/>
<name>A0A5B2TS57_9FLAO</name>
<sequence>MNKFILITSILFLTTSKSFCQNETRLLGFNDFNSNSFAFIEFIKNHPESDDLTKWYEGKINERLTKNLNELNQIAKKYPQKLEITVIPFGDKPEKNNPLFIIYRLVDIKENIELSILLRYAKDGNLLIDGLEVVNLTELLKDSIRNPPPEPPNRN</sequence>
<dbReference type="RefSeq" id="WP_154918849.1">
    <property type="nucleotide sequence ID" value="NZ_VUOE01000002.1"/>
</dbReference>
<organism evidence="1 2">
    <name type="scientific">Maribacter flavus</name>
    <dbReference type="NCBI Taxonomy" id="1658664"/>
    <lineage>
        <taxon>Bacteria</taxon>
        <taxon>Pseudomonadati</taxon>
        <taxon>Bacteroidota</taxon>
        <taxon>Flavobacteriia</taxon>
        <taxon>Flavobacteriales</taxon>
        <taxon>Flavobacteriaceae</taxon>
        <taxon>Maribacter</taxon>
    </lineage>
</organism>
<comment type="caution">
    <text evidence="1">The sequence shown here is derived from an EMBL/GenBank/DDBJ whole genome shotgun (WGS) entry which is preliminary data.</text>
</comment>
<dbReference type="Proteomes" id="UP000323188">
    <property type="component" value="Unassembled WGS sequence"/>
</dbReference>